<name>A0ABR4CMJ8_9HELO</name>
<protein>
    <submittedName>
        <fullName evidence="2">Uncharacterized protein</fullName>
    </submittedName>
</protein>
<feature type="chain" id="PRO_5045674068" evidence="1">
    <location>
        <begin position="22"/>
        <end position="275"/>
    </location>
</feature>
<feature type="signal peptide" evidence="1">
    <location>
        <begin position="1"/>
        <end position="21"/>
    </location>
</feature>
<keyword evidence="3" id="KW-1185">Reference proteome</keyword>
<accession>A0ABR4CMJ8</accession>
<evidence type="ECO:0000256" key="1">
    <source>
        <dbReference type="SAM" id="SignalP"/>
    </source>
</evidence>
<organism evidence="2 3">
    <name type="scientific">Oculimacula yallundae</name>
    <dbReference type="NCBI Taxonomy" id="86028"/>
    <lineage>
        <taxon>Eukaryota</taxon>
        <taxon>Fungi</taxon>
        <taxon>Dikarya</taxon>
        <taxon>Ascomycota</taxon>
        <taxon>Pezizomycotina</taxon>
        <taxon>Leotiomycetes</taxon>
        <taxon>Helotiales</taxon>
        <taxon>Ploettnerulaceae</taxon>
        <taxon>Oculimacula</taxon>
    </lineage>
</organism>
<sequence length="275" mass="29635">MHYSTLLLSSLSLITTSTSSALPLEARQSTTWQYTCKPDYAAPSDFKAFNVGGCAAQLSFTKDRYIGVQWNFDAVYADGSRVKHDPLRSSENFGVGDALYPFKGNNFIEKFPGKSAFTSVHEFTNVCKSGATGDAPVSWVFYTTTANSACSAANFKFTTASIPVYNNGAVVTRPAKPASYSSKRVNDAGDFKVTWSEVPDAAAYSVIVEYPTNTDDVGRAVKNVRGARVLKGALDTTVPTGTLRQGDPRSVIVHTVDSKGLWSLTTDAKIVGGMW</sequence>
<evidence type="ECO:0000313" key="2">
    <source>
        <dbReference type="EMBL" id="KAL2071201.1"/>
    </source>
</evidence>
<evidence type="ECO:0000313" key="3">
    <source>
        <dbReference type="Proteomes" id="UP001595075"/>
    </source>
</evidence>
<keyword evidence="1" id="KW-0732">Signal</keyword>
<proteinExistence type="predicted"/>
<dbReference type="Proteomes" id="UP001595075">
    <property type="component" value="Unassembled WGS sequence"/>
</dbReference>
<dbReference type="EMBL" id="JAZHXI010000005">
    <property type="protein sequence ID" value="KAL2071201.1"/>
    <property type="molecule type" value="Genomic_DNA"/>
</dbReference>
<reference evidence="2 3" key="1">
    <citation type="journal article" date="2024" name="Commun. Biol.">
        <title>Comparative genomic analysis of thermophilic fungi reveals convergent evolutionary adaptations and gene losses.</title>
        <authorList>
            <person name="Steindorff A.S."/>
            <person name="Aguilar-Pontes M.V."/>
            <person name="Robinson A.J."/>
            <person name="Andreopoulos B."/>
            <person name="LaButti K."/>
            <person name="Kuo A."/>
            <person name="Mondo S."/>
            <person name="Riley R."/>
            <person name="Otillar R."/>
            <person name="Haridas S."/>
            <person name="Lipzen A."/>
            <person name="Grimwood J."/>
            <person name="Schmutz J."/>
            <person name="Clum A."/>
            <person name="Reid I.D."/>
            <person name="Moisan M.C."/>
            <person name="Butler G."/>
            <person name="Nguyen T.T.M."/>
            <person name="Dewar K."/>
            <person name="Conant G."/>
            <person name="Drula E."/>
            <person name="Henrissat B."/>
            <person name="Hansel C."/>
            <person name="Singer S."/>
            <person name="Hutchinson M.I."/>
            <person name="de Vries R.P."/>
            <person name="Natvig D.O."/>
            <person name="Powell A.J."/>
            <person name="Tsang A."/>
            <person name="Grigoriev I.V."/>
        </authorList>
    </citation>
    <scope>NUCLEOTIDE SEQUENCE [LARGE SCALE GENOMIC DNA]</scope>
    <source>
        <strain evidence="2 3">CBS 494.80</strain>
    </source>
</reference>
<comment type="caution">
    <text evidence="2">The sequence shown here is derived from an EMBL/GenBank/DDBJ whole genome shotgun (WGS) entry which is preliminary data.</text>
</comment>
<gene>
    <name evidence="2" type="ORF">VTL71DRAFT_12436</name>
</gene>